<accession>A0A061E1B1</accession>
<dbReference type="InterPro" id="IPR004013">
    <property type="entry name" value="PHP_dom"/>
</dbReference>
<dbReference type="HOGENOM" id="CLU_043882_1_0_1"/>
<protein>
    <submittedName>
        <fullName evidence="4">Polymerase/histidinol phosphatase-like</fullName>
    </submittedName>
</protein>
<dbReference type="Proteomes" id="UP000026915">
    <property type="component" value="Chromosome 2"/>
</dbReference>
<dbReference type="FunCoup" id="A0A061E1B1">
    <property type="interactions" value="23"/>
</dbReference>
<proteinExistence type="predicted"/>
<dbReference type="Gene3D" id="1.10.150.650">
    <property type="match status" value="1"/>
</dbReference>
<dbReference type="GO" id="GO:0035312">
    <property type="term" value="F:5'-3' DNA exonuclease activity"/>
    <property type="evidence" value="ECO:0000318"/>
    <property type="project" value="GO_Central"/>
</dbReference>
<feature type="chain" id="PRO_5001600784" evidence="2">
    <location>
        <begin position="19"/>
        <end position="496"/>
    </location>
</feature>
<evidence type="ECO:0000313" key="4">
    <source>
        <dbReference type="EMBL" id="EOX98824.1"/>
    </source>
</evidence>
<feature type="compositionally biased region" description="Low complexity" evidence="1">
    <location>
        <begin position="49"/>
        <end position="59"/>
    </location>
</feature>
<dbReference type="EMBL" id="CM001880">
    <property type="protein sequence ID" value="EOX98824.1"/>
    <property type="molecule type" value="Genomic_DNA"/>
</dbReference>
<evidence type="ECO:0000256" key="1">
    <source>
        <dbReference type="SAM" id="MobiDB-lite"/>
    </source>
</evidence>
<dbReference type="Pfam" id="PF02811">
    <property type="entry name" value="PHP"/>
    <property type="match status" value="1"/>
</dbReference>
<reference evidence="4 5" key="1">
    <citation type="journal article" date="2013" name="Genome Biol.">
        <title>The genome sequence of the most widely cultivated cacao type and its use to identify candidate genes regulating pod color.</title>
        <authorList>
            <person name="Motamayor J.C."/>
            <person name="Mockaitis K."/>
            <person name="Schmutz J."/>
            <person name="Haiminen N."/>
            <person name="Iii D.L."/>
            <person name="Cornejo O."/>
            <person name="Findley S.D."/>
            <person name="Zheng P."/>
            <person name="Utro F."/>
            <person name="Royaert S."/>
            <person name="Saski C."/>
            <person name="Jenkins J."/>
            <person name="Podicheti R."/>
            <person name="Zhao M."/>
            <person name="Scheffler B.E."/>
            <person name="Stack J.C."/>
            <person name="Feltus F.A."/>
            <person name="Mustiga G.M."/>
            <person name="Amores F."/>
            <person name="Phillips W."/>
            <person name="Marelli J.P."/>
            <person name="May G.D."/>
            <person name="Shapiro H."/>
            <person name="Ma J."/>
            <person name="Bustamante C.D."/>
            <person name="Schnell R.J."/>
            <person name="Main D."/>
            <person name="Gilbert D."/>
            <person name="Parida L."/>
            <person name="Kuhn D.N."/>
        </authorList>
    </citation>
    <scope>NUCLEOTIDE SEQUENCE [LARGE SCALE GENOMIC DNA]</scope>
    <source>
        <strain evidence="5">cv. Matina 1-6</strain>
    </source>
</reference>
<dbReference type="AlphaFoldDB" id="A0A061E1B1"/>
<organism evidence="4 5">
    <name type="scientific">Theobroma cacao</name>
    <name type="common">Cacao</name>
    <name type="synonym">Cocoa</name>
    <dbReference type="NCBI Taxonomy" id="3641"/>
    <lineage>
        <taxon>Eukaryota</taxon>
        <taxon>Viridiplantae</taxon>
        <taxon>Streptophyta</taxon>
        <taxon>Embryophyta</taxon>
        <taxon>Tracheophyta</taxon>
        <taxon>Spermatophyta</taxon>
        <taxon>Magnoliopsida</taxon>
        <taxon>eudicotyledons</taxon>
        <taxon>Gunneridae</taxon>
        <taxon>Pentapetalae</taxon>
        <taxon>rosids</taxon>
        <taxon>malvids</taxon>
        <taxon>Malvales</taxon>
        <taxon>Malvaceae</taxon>
        <taxon>Byttnerioideae</taxon>
        <taxon>Theobroma</taxon>
    </lineage>
</organism>
<dbReference type="InterPro" id="IPR016195">
    <property type="entry name" value="Pol/histidinol_Pase-like"/>
</dbReference>
<feature type="compositionally biased region" description="Pro residues" evidence="1">
    <location>
        <begin position="18"/>
        <end position="30"/>
    </location>
</feature>
<name>A0A061E1B1_THECC</name>
<dbReference type="FunFam" id="1.10.150.650:FF:000002">
    <property type="entry name" value="PHP domain-containing protein"/>
    <property type="match status" value="1"/>
</dbReference>
<dbReference type="InterPro" id="IPR003141">
    <property type="entry name" value="Pol/His_phosphatase_N"/>
</dbReference>
<evidence type="ECO:0000259" key="3">
    <source>
        <dbReference type="SMART" id="SM00481"/>
    </source>
</evidence>
<keyword evidence="2" id="KW-0732">Signal</keyword>
<dbReference type="Gramene" id="EOX98824">
    <property type="protein sequence ID" value="EOX98824"/>
    <property type="gene ID" value="TCM_007504"/>
</dbReference>
<evidence type="ECO:0000313" key="5">
    <source>
        <dbReference type="Proteomes" id="UP000026915"/>
    </source>
</evidence>
<dbReference type="SMART" id="SM00481">
    <property type="entry name" value="POLIIIAc"/>
    <property type="match status" value="1"/>
</dbReference>
<dbReference type="OMA" id="HVHILAY"/>
<dbReference type="PANTHER" id="PTHR42924:SF3">
    <property type="entry name" value="POLYMERASE_HISTIDINOL PHOSPHATASE N-TERMINAL DOMAIN-CONTAINING PROTEIN"/>
    <property type="match status" value="1"/>
</dbReference>
<dbReference type="InParanoid" id="A0A061E1B1"/>
<keyword evidence="5" id="KW-1185">Reference proteome</keyword>
<dbReference type="STRING" id="3641.A0A061E1B1"/>
<dbReference type="SUPFAM" id="SSF89550">
    <property type="entry name" value="PHP domain-like"/>
    <property type="match status" value="1"/>
</dbReference>
<dbReference type="CDD" id="cd07438">
    <property type="entry name" value="PHP_HisPPase_AMP"/>
    <property type="match status" value="1"/>
</dbReference>
<feature type="compositionally biased region" description="Basic residues" evidence="1">
    <location>
        <begin position="62"/>
        <end position="78"/>
    </location>
</feature>
<gene>
    <name evidence="4" type="ORF">TCM_007504</name>
</gene>
<dbReference type="Gene3D" id="3.20.20.140">
    <property type="entry name" value="Metal-dependent hydrolases"/>
    <property type="match status" value="1"/>
</dbReference>
<feature type="region of interest" description="Disordered" evidence="1">
    <location>
        <begin position="18"/>
        <end position="81"/>
    </location>
</feature>
<sequence>MSSSFSLLLFLLFSLYSPSPPPPPPPPTPFSLPRVKRKTKNSSSMVGLGDSNSSCNNNNKAKDKKRKKKKKRGGSKRKMTAEQTLAFKSVTEWVYLDHQNSSSTAALSSWVVDDFGVQKSLGRGMEKVVFELHSHSKHSDGFLSPSKLVERAHGNGVKVLALTDHDTMSGIPEAIETARRFGIKIIPGVEISTIFSPRNSEMEEPVHILAYYSSCGPTRYEELETFLANIRDGRYLRAKDMVLKLNKLKLPLKWEHVTKIAGKGVAPGRLHVARAMVEAGYVENLKQAFARYLYDGGPAYSTGSEPLAEEAVQLICETGGLAVLAHPWALKNPIPIIRSLKDAGLHGMEVYRSDGRLAAYSDLADTYDLLKLGGADYHGRGGHGESELGSVNLPVLVLHDFLKVARPIWCGAIKDILETYAEEPSDSNLARIARFGRMGSFRGSSPLSCGQDFIGCCLSSWLTTEERQNAEFEAIRLKLSYISIDLGGVQAPIGSK</sequence>
<feature type="signal peptide" evidence="2">
    <location>
        <begin position="1"/>
        <end position="18"/>
    </location>
</feature>
<dbReference type="eggNOG" id="ENOG502QUA5">
    <property type="taxonomic scope" value="Eukaryota"/>
</dbReference>
<dbReference type="GO" id="GO:0004534">
    <property type="term" value="F:5'-3' RNA exonuclease activity"/>
    <property type="evidence" value="ECO:0000318"/>
    <property type="project" value="GO_Central"/>
</dbReference>
<dbReference type="PANTHER" id="PTHR42924">
    <property type="entry name" value="EXONUCLEASE"/>
    <property type="match status" value="1"/>
</dbReference>
<dbReference type="InterPro" id="IPR052018">
    <property type="entry name" value="PHP_domain"/>
</dbReference>
<evidence type="ECO:0000256" key="2">
    <source>
        <dbReference type="SAM" id="SignalP"/>
    </source>
</evidence>
<feature type="domain" description="Polymerase/histidinol phosphatase N-terminal" evidence="3">
    <location>
        <begin position="130"/>
        <end position="195"/>
    </location>
</feature>